<reference evidence="2" key="1">
    <citation type="submission" date="2022-04" db="EMBL/GenBank/DDBJ databases">
        <title>Carnegiea gigantea Genome sequencing and assembly v2.</title>
        <authorList>
            <person name="Copetti D."/>
            <person name="Sanderson M.J."/>
            <person name="Burquez A."/>
            <person name="Wojciechowski M.F."/>
        </authorList>
    </citation>
    <scope>NUCLEOTIDE SEQUENCE</scope>
    <source>
        <strain evidence="2">SGP5-SGP5p</strain>
        <tissue evidence="2">Aerial part</tissue>
    </source>
</reference>
<feature type="compositionally biased region" description="Polar residues" evidence="1">
    <location>
        <begin position="107"/>
        <end position="124"/>
    </location>
</feature>
<evidence type="ECO:0000256" key="1">
    <source>
        <dbReference type="SAM" id="MobiDB-lite"/>
    </source>
</evidence>
<name>A0A9Q1JRQ1_9CARY</name>
<comment type="caution">
    <text evidence="2">The sequence shown here is derived from an EMBL/GenBank/DDBJ whole genome shotgun (WGS) entry which is preliminary data.</text>
</comment>
<evidence type="ECO:0000313" key="2">
    <source>
        <dbReference type="EMBL" id="KAJ8429715.1"/>
    </source>
</evidence>
<dbReference type="AlphaFoldDB" id="A0A9Q1JRQ1"/>
<proteinExistence type="predicted"/>
<feature type="compositionally biased region" description="Polar residues" evidence="1">
    <location>
        <begin position="57"/>
        <end position="69"/>
    </location>
</feature>
<dbReference type="EMBL" id="JAKOGI010000866">
    <property type="protein sequence ID" value="KAJ8429715.1"/>
    <property type="molecule type" value="Genomic_DNA"/>
</dbReference>
<dbReference type="Proteomes" id="UP001153076">
    <property type="component" value="Unassembled WGS sequence"/>
</dbReference>
<keyword evidence="3" id="KW-1185">Reference proteome</keyword>
<feature type="region of interest" description="Disordered" evidence="1">
    <location>
        <begin position="32"/>
        <end position="72"/>
    </location>
</feature>
<organism evidence="2 3">
    <name type="scientific">Carnegiea gigantea</name>
    <dbReference type="NCBI Taxonomy" id="171969"/>
    <lineage>
        <taxon>Eukaryota</taxon>
        <taxon>Viridiplantae</taxon>
        <taxon>Streptophyta</taxon>
        <taxon>Embryophyta</taxon>
        <taxon>Tracheophyta</taxon>
        <taxon>Spermatophyta</taxon>
        <taxon>Magnoliopsida</taxon>
        <taxon>eudicotyledons</taxon>
        <taxon>Gunneridae</taxon>
        <taxon>Pentapetalae</taxon>
        <taxon>Caryophyllales</taxon>
        <taxon>Cactineae</taxon>
        <taxon>Cactaceae</taxon>
        <taxon>Cactoideae</taxon>
        <taxon>Echinocereeae</taxon>
        <taxon>Carnegiea</taxon>
    </lineage>
</organism>
<feature type="region of interest" description="Disordered" evidence="1">
    <location>
        <begin position="101"/>
        <end position="128"/>
    </location>
</feature>
<protein>
    <submittedName>
        <fullName evidence="2">Uncharacterized protein</fullName>
    </submittedName>
</protein>
<gene>
    <name evidence="2" type="ORF">Cgig2_013787</name>
</gene>
<accession>A0A9Q1JRQ1</accession>
<evidence type="ECO:0000313" key="3">
    <source>
        <dbReference type="Proteomes" id="UP001153076"/>
    </source>
</evidence>
<sequence length="154" mass="16983">MQCNKPYTPIRRNPRRNCRIYHRIEVLVDSTDATLPPPLSREARPYVPARDPGEQAHTPQQTAETSGSLDSIGPLNFVEALAPSPGHRTIVEQVGLQTVRVGDGGNVAQSGPTERGSDQQTKSTKLGRENASRILRTICQIIYATQLDLRTPFL</sequence>